<dbReference type="Proteomes" id="UP000683925">
    <property type="component" value="Unassembled WGS sequence"/>
</dbReference>
<dbReference type="Pfam" id="PF03283">
    <property type="entry name" value="PAE"/>
    <property type="match status" value="1"/>
</dbReference>
<feature type="signal peptide" evidence="1">
    <location>
        <begin position="1"/>
        <end position="16"/>
    </location>
</feature>
<evidence type="ECO:0008006" key="4">
    <source>
        <dbReference type="Google" id="ProtNLM"/>
    </source>
</evidence>
<evidence type="ECO:0000313" key="3">
    <source>
        <dbReference type="Proteomes" id="UP000683925"/>
    </source>
</evidence>
<gene>
    <name evidence="2" type="ORF">POCTA_138.1.T1310116</name>
</gene>
<dbReference type="OMA" id="LSPGMCF"/>
<evidence type="ECO:0000256" key="1">
    <source>
        <dbReference type="SAM" id="SignalP"/>
    </source>
</evidence>
<dbReference type="GO" id="GO:0016787">
    <property type="term" value="F:hydrolase activity"/>
    <property type="evidence" value="ECO:0007669"/>
    <property type="project" value="InterPro"/>
</dbReference>
<dbReference type="EMBL" id="CAJJDP010000131">
    <property type="protein sequence ID" value="CAD8203991.1"/>
    <property type="molecule type" value="Genomic_DNA"/>
</dbReference>
<keyword evidence="3" id="KW-1185">Reference proteome</keyword>
<evidence type="ECO:0000313" key="2">
    <source>
        <dbReference type="EMBL" id="CAD8203991.1"/>
    </source>
</evidence>
<keyword evidence="1" id="KW-0732">Signal</keyword>
<dbReference type="OrthoDB" id="2015280at2759"/>
<accession>A0A8S1XRS3</accession>
<dbReference type="PANTHER" id="PTHR21562">
    <property type="entry name" value="NOTUM-RELATED"/>
    <property type="match status" value="1"/>
</dbReference>
<protein>
    <recommendedName>
        <fullName evidence="4">Pectin acetylesterase</fullName>
    </recommendedName>
</protein>
<sequence>MKLTLIIVWFVVASFAQNLYFVSDPEALCLDGSLGSYYFAEGYGSGSDNYIFHFSGGAIERIVVVELSLQKTQLGSSKYNDPKTTYDGFFSRSQSSNPDFYNWNIININYCDGTGHQGYRKDAAVYNGKKLYFRGERIVKSIINEFYERLSRGATVIVSGCSAGGLAAYYWVDYFRGVLPLNVQVLGVPDSGIFIDMKSIDGSELPKLSLIEMQKLVNQEASNPNTECVQSNPNELWRCFYAQYLLRYVNVPIFIVNSLYDSASIQDLLQISCVTRNSLSGCSQKERKYIEELHTSIQTVVSGRKSIFRDSGSFAPACVEHCFLQTTYYQSSSWQVPGKSGFTIQKSLRQWLVQFNVGNLDNHIDSVDWPSNQACSNA</sequence>
<feature type="chain" id="PRO_5035909388" description="Pectin acetylesterase" evidence="1">
    <location>
        <begin position="17"/>
        <end position="378"/>
    </location>
</feature>
<dbReference type="AlphaFoldDB" id="A0A8S1XRS3"/>
<proteinExistence type="predicted"/>
<dbReference type="PANTHER" id="PTHR21562:SF67">
    <property type="entry name" value="PECTIN ACETYLESTERASE"/>
    <property type="match status" value="1"/>
</dbReference>
<dbReference type="InterPro" id="IPR004963">
    <property type="entry name" value="PAE/NOTUM"/>
</dbReference>
<comment type="caution">
    <text evidence="2">The sequence shown here is derived from an EMBL/GenBank/DDBJ whole genome shotgun (WGS) entry which is preliminary data.</text>
</comment>
<name>A0A8S1XRS3_PAROT</name>
<organism evidence="2 3">
    <name type="scientific">Paramecium octaurelia</name>
    <dbReference type="NCBI Taxonomy" id="43137"/>
    <lineage>
        <taxon>Eukaryota</taxon>
        <taxon>Sar</taxon>
        <taxon>Alveolata</taxon>
        <taxon>Ciliophora</taxon>
        <taxon>Intramacronucleata</taxon>
        <taxon>Oligohymenophorea</taxon>
        <taxon>Peniculida</taxon>
        <taxon>Parameciidae</taxon>
        <taxon>Paramecium</taxon>
    </lineage>
</organism>
<reference evidence="2" key="1">
    <citation type="submission" date="2021-01" db="EMBL/GenBank/DDBJ databases">
        <authorList>
            <consortium name="Genoscope - CEA"/>
            <person name="William W."/>
        </authorList>
    </citation>
    <scope>NUCLEOTIDE SEQUENCE</scope>
</reference>